<dbReference type="InterPro" id="IPR013766">
    <property type="entry name" value="Thioredoxin_domain"/>
</dbReference>
<dbReference type="Pfam" id="PF18312">
    <property type="entry name" value="ScsC_N"/>
    <property type="match status" value="1"/>
</dbReference>
<dbReference type="EMBL" id="JFZB01000001">
    <property type="protein sequence ID" value="KFI30738.1"/>
    <property type="molecule type" value="Genomic_DNA"/>
</dbReference>
<feature type="chain" id="PRO_5001817565" evidence="1">
    <location>
        <begin position="24"/>
        <end position="250"/>
    </location>
</feature>
<feature type="signal peptide" evidence="1">
    <location>
        <begin position="1"/>
        <end position="23"/>
    </location>
</feature>
<dbReference type="InterPro" id="IPR036249">
    <property type="entry name" value="Thioredoxin-like_sf"/>
</dbReference>
<evidence type="ECO:0000256" key="1">
    <source>
        <dbReference type="SAM" id="SignalP"/>
    </source>
</evidence>
<dbReference type="InterPro" id="IPR001853">
    <property type="entry name" value="DSBA-like_thioredoxin_dom"/>
</dbReference>
<comment type="caution">
    <text evidence="3">The sequence shown here is derived from an EMBL/GenBank/DDBJ whole genome shotgun (WGS) entry which is preliminary data.</text>
</comment>
<keyword evidence="4" id="KW-1185">Reference proteome</keyword>
<accession>A0A086Y8Y8</accession>
<dbReference type="Pfam" id="PF01323">
    <property type="entry name" value="DSBA"/>
    <property type="match status" value="1"/>
</dbReference>
<protein>
    <submittedName>
        <fullName evidence="3">DSBA oxidoreductase</fullName>
    </submittedName>
</protein>
<evidence type="ECO:0000259" key="2">
    <source>
        <dbReference type="PROSITE" id="PS51352"/>
    </source>
</evidence>
<dbReference type="eggNOG" id="COG1651">
    <property type="taxonomic scope" value="Bacteria"/>
</dbReference>
<gene>
    <name evidence="3" type="ORF">CG50_03235</name>
</gene>
<dbReference type="InterPro" id="IPR051470">
    <property type="entry name" value="Thiol:disulfide_interchange"/>
</dbReference>
<proteinExistence type="predicted"/>
<dbReference type="PANTHER" id="PTHR35272:SF3">
    <property type="entry name" value="THIOL:DISULFIDE INTERCHANGE PROTEIN DSBC"/>
    <property type="match status" value="1"/>
</dbReference>
<dbReference type="AlphaFoldDB" id="A0A086Y8Y8"/>
<dbReference type="SUPFAM" id="SSF52833">
    <property type="entry name" value="Thioredoxin-like"/>
    <property type="match status" value="1"/>
</dbReference>
<organism evidence="3 4">
    <name type="scientific">Paenirhodobacter enshiensis</name>
    <dbReference type="NCBI Taxonomy" id="1105367"/>
    <lineage>
        <taxon>Bacteria</taxon>
        <taxon>Pseudomonadati</taxon>
        <taxon>Pseudomonadota</taxon>
        <taxon>Alphaproteobacteria</taxon>
        <taxon>Rhodobacterales</taxon>
        <taxon>Rhodobacter group</taxon>
        <taxon>Paenirhodobacter</taxon>
    </lineage>
</organism>
<dbReference type="PANTHER" id="PTHR35272">
    <property type="entry name" value="THIOL:DISULFIDE INTERCHANGE PROTEIN DSBC-RELATED"/>
    <property type="match status" value="1"/>
</dbReference>
<dbReference type="InterPro" id="IPR041205">
    <property type="entry name" value="ScsC_N"/>
</dbReference>
<dbReference type="CDD" id="cd03023">
    <property type="entry name" value="DsbA_Com1_like"/>
    <property type="match status" value="1"/>
</dbReference>
<name>A0A086Y8Y8_9RHOB</name>
<dbReference type="Proteomes" id="UP000028824">
    <property type="component" value="Unassembled WGS sequence"/>
</dbReference>
<reference evidence="3 4" key="1">
    <citation type="submission" date="2014-03" db="EMBL/GenBank/DDBJ databases">
        <title>Genome of Paenirhodobacter enshiensis DW2-9.</title>
        <authorList>
            <person name="Wang D."/>
            <person name="Wang G."/>
        </authorList>
    </citation>
    <scope>NUCLEOTIDE SEQUENCE [LARGE SCALE GENOMIC DNA]</scope>
    <source>
        <strain evidence="3 4">DW2-9</strain>
    </source>
</reference>
<keyword evidence="1" id="KW-0732">Signal</keyword>
<dbReference type="Gene3D" id="3.40.30.10">
    <property type="entry name" value="Glutaredoxin"/>
    <property type="match status" value="1"/>
</dbReference>
<sequence>MKRSVLAALALSGALLAPVAAPALDLSNMTDSEKAAFGAAVRDYLMQHPEVLVDAINSLEARQQAQAAQTDAALIAQNADAIFRSPDDWVGGNPDGDVTMVEFMDYRCGYCKKAYPDVAQLLKSDGKIRYVVKEFPILGPQSELGARFAVAVRQLAGDAAYAKVHEALMTQRGDITPDSLKALAKAQGLDADAITKRMGGPEVTAVLQANMDLAQTLNVSGTPGFVIGNGMLRGYAPMAQMQQIVSAARG</sequence>
<feature type="domain" description="Thioredoxin" evidence="2">
    <location>
        <begin position="63"/>
        <end position="250"/>
    </location>
</feature>
<dbReference type="STRING" id="1105367.CG50_03235"/>
<dbReference type="OrthoDB" id="9780147at2"/>
<dbReference type="GO" id="GO:0016491">
    <property type="term" value="F:oxidoreductase activity"/>
    <property type="evidence" value="ECO:0007669"/>
    <property type="project" value="InterPro"/>
</dbReference>
<evidence type="ECO:0000313" key="3">
    <source>
        <dbReference type="EMBL" id="KFI30738.1"/>
    </source>
</evidence>
<dbReference type="PROSITE" id="PS51352">
    <property type="entry name" value="THIOREDOXIN_2"/>
    <property type="match status" value="1"/>
</dbReference>
<evidence type="ECO:0000313" key="4">
    <source>
        <dbReference type="Proteomes" id="UP000028824"/>
    </source>
</evidence>
<dbReference type="RefSeq" id="WP_036633818.1">
    <property type="nucleotide sequence ID" value="NZ_JFZB01000001.1"/>
</dbReference>